<protein>
    <submittedName>
        <fullName evidence="2">Uncharacterized protein</fullName>
    </submittedName>
</protein>
<evidence type="ECO:0000313" key="2">
    <source>
        <dbReference type="EMBL" id="KAH9374993.1"/>
    </source>
</evidence>
<organism evidence="2 3">
    <name type="scientific">Haemaphysalis longicornis</name>
    <name type="common">Bush tick</name>
    <dbReference type="NCBI Taxonomy" id="44386"/>
    <lineage>
        <taxon>Eukaryota</taxon>
        <taxon>Metazoa</taxon>
        <taxon>Ecdysozoa</taxon>
        <taxon>Arthropoda</taxon>
        <taxon>Chelicerata</taxon>
        <taxon>Arachnida</taxon>
        <taxon>Acari</taxon>
        <taxon>Parasitiformes</taxon>
        <taxon>Ixodida</taxon>
        <taxon>Ixodoidea</taxon>
        <taxon>Ixodidae</taxon>
        <taxon>Haemaphysalinae</taxon>
        <taxon>Haemaphysalis</taxon>
    </lineage>
</organism>
<gene>
    <name evidence="2" type="ORF">HPB48_019412</name>
</gene>
<dbReference type="AlphaFoldDB" id="A0A9J6GJG3"/>
<reference evidence="2 3" key="1">
    <citation type="journal article" date="2020" name="Cell">
        <title>Large-Scale Comparative Analyses of Tick Genomes Elucidate Their Genetic Diversity and Vector Capacities.</title>
        <authorList>
            <consortium name="Tick Genome and Microbiome Consortium (TIGMIC)"/>
            <person name="Jia N."/>
            <person name="Wang J."/>
            <person name="Shi W."/>
            <person name="Du L."/>
            <person name="Sun Y."/>
            <person name="Zhan W."/>
            <person name="Jiang J.F."/>
            <person name="Wang Q."/>
            <person name="Zhang B."/>
            <person name="Ji P."/>
            <person name="Bell-Sakyi L."/>
            <person name="Cui X.M."/>
            <person name="Yuan T.T."/>
            <person name="Jiang B.G."/>
            <person name="Yang W.F."/>
            <person name="Lam T.T."/>
            <person name="Chang Q.C."/>
            <person name="Ding S.J."/>
            <person name="Wang X.J."/>
            <person name="Zhu J.G."/>
            <person name="Ruan X.D."/>
            <person name="Zhao L."/>
            <person name="Wei J.T."/>
            <person name="Ye R.Z."/>
            <person name="Que T.C."/>
            <person name="Du C.H."/>
            <person name="Zhou Y.H."/>
            <person name="Cheng J.X."/>
            <person name="Dai P.F."/>
            <person name="Guo W.B."/>
            <person name="Han X.H."/>
            <person name="Huang E.J."/>
            <person name="Li L.F."/>
            <person name="Wei W."/>
            <person name="Gao Y.C."/>
            <person name="Liu J.Z."/>
            <person name="Shao H.Z."/>
            <person name="Wang X."/>
            <person name="Wang C.C."/>
            <person name="Yang T.C."/>
            <person name="Huo Q.B."/>
            <person name="Li W."/>
            <person name="Chen H.Y."/>
            <person name="Chen S.E."/>
            <person name="Zhou L.G."/>
            <person name="Ni X.B."/>
            <person name="Tian J.H."/>
            <person name="Sheng Y."/>
            <person name="Liu T."/>
            <person name="Pan Y.S."/>
            <person name="Xia L.Y."/>
            <person name="Li J."/>
            <person name="Zhao F."/>
            <person name="Cao W.C."/>
        </authorList>
    </citation>
    <scope>NUCLEOTIDE SEQUENCE [LARGE SCALE GENOMIC DNA]</scope>
    <source>
        <strain evidence="2">HaeL-2018</strain>
    </source>
</reference>
<name>A0A9J6GJG3_HAELO</name>
<dbReference type="OrthoDB" id="8050548at2759"/>
<feature type="region of interest" description="Disordered" evidence="1">
    <location>
        <begin position="341"/>
        <end position="361"/>
    </location>
</feature>
<proteinExistence type="predicted"/>
<dbReference type="VEuPathDB" id="VectorBase:HLOH_051896"/>
<dbReference type="Proteomes" id="UP000821853">
    <property type="component" value="Chromosome 5"/>
</dbReference>
<evidence type="ECO:0000256" key="1">
    <source>
        <dbReference type="SAM" id="MobiDB-lite"/>
    </source>
</evidence>
<accession>A0A9J6GJG3</accession>
<evidence type="ECO:0000313" key="3">
    <source>
        <dbReference type="Proteomes" id="UP000821853"/>
    </source>
</evidence>
<dbReference type="EMBL" id="JABSTR010000007">
    <property type="protein sequence ID" value="KAH9374993.1"/>
    <property type="molecule type" value="Genomic_DNA"/>
</dbReference>
<comment type="caution">
    <text evidence="2">The sequence shown here is derived from an EMBL/GenBank/DDBJ whole genome shotgun (WGS) entry which is preliminary data.</text>
</comment>
<feature type="region of interest" description="Disordered" evidence="1">
    <location>
        <begin position="75"/>
        <end position="96"/>
    </location>
</feature>
<keyword evidence="3" id="KW-1185">Reference proteome</keyword>
<sequence length="361" mass="39582">MKMIVRPRGGLRVRDVTRVELSRFLTVVAQIPAIDSRKDVICLNAQLTIVVVSASKRENADPYTAVERTDVRGTTHEVSTYEEPPHGPVKCGTRYPVGKHTSINPRARFPRIQPDGAAGQPHWQDPVDGDCLPRKEGGSLHQVRQPTDGKYVAQKLMEVCYACGRLGHRMDVGPDPANMICRGWGTPGPRAAHTSDPKCSLCGGNYLTAAKASKAKFKTPTSFVDAGARRSIPFKETMTVEKPETREVLQADPTVAVRHGAKEVRRRRIGAATATIRAAPGRNLGYGAAQCWRQLLLGDGWQSDFEGEEGCETARCRKWTVRDQGTDPETSEETMATRWGWLAGFPGPVSPTPKYPTSSPQ</sequence>